<keyword evidence="1" id="KW-1133">Transmembrane helix</keyword>
<protein>
    <submittedName>
        <fullName evidence="2">Uncharacterized protein</fullName>
    </submittedName>
</protein>
<proteinExistence type="predicted"/>
<feature type="transmembrane region" description="Helical" evidence="1">
    <location>
        <begin position="31"/>
        <end position="50"/>
    </location>
</feature>
<evidence type="ECO:0000313" key="3">
    <source>
        <dbReference type="Proteomes" id="UP001497516"/>
    </source>
</evidence>
<organism evidence="2 3">
    <name type="scientific">Linum trigynum</name>
    <dbReference type="NCBI Taxonomy" id="586398"/>
    <lineage>
        <taxon>Eukaryota</taxon>
        <taxon>Viridiplantae</taxon>
        <taxon>Streptophyta</taxon>
        <taxon>Embryophyta</taxon>
        <taxon>Tracheophyta</taxon>
        <taxon>Spermatophyta</taxon>
        <taxon>Magnoliopsida</taxon>
        <taxon>eudicotyledons</taxon>
        <taxon>Gunneridae</taxon>
        <taxon>Pentapetalae</taxon>
        <taxon>rosids</taxon>
        <taxon>fabids</taxon>
        <taxon>Malpighiales</taxon>
        <taxon>Linaceae</taxon>
        <taxon>Linum</taxon>
    </lineage>
</organism>
<dbReference type="EMBL" id="OZ034821">
    <property type="protein sequence ID" value="CAL1409430.1"/>
    <property type="molecule type" value="Genomic_DNA"/>
</dbReference>
<dbReference type="AlphaFoldDB" id="A0AAV2GIZ5"/>
<name>A0AAV2GIZ5_9ROSI</name>
<evidence type="ECO:0000256" key="1">
    <source>
        <dbReference type="SAM" id="Phobius"/>
    </source>
</evidence>
<dbReference type="Proteomes" id="UP001497516">
    <property type="component" value="Chromosome 8"/>
</dbReference>
<reference evidence="2 3" key="1">
    <citation type="submission" date="2024-04" db="EMBL/GenBank/DDBJ databases">
        <authorList>
            <person name="Fracassetti M."/>
        </authorList>
    </citation>
    <scope>NUCLEOTIDE SEQUENCE [LARGE SCALE GENOMIC DNA]</scope>
</reference>
<keyword evidence="1" id="KW-0472">Membrane</keyword>
<sequence length="139" mass="15859">MRDFTIRNFKNSQSWVLEIADHHQLFLNLSFFFYLFQNLPSIRLFFLLLWPTLLLQSLHPQPPTHSILSSIQISPTTTTSINLLRCPMPLTPSHRHYGRDRRAPKDDKQASAPLVDLLIDGPAVNIPTSVLICCLNVPG</sequence>
<evidence type="ECO:0000313" key="2">
    <source>
        <dbReference type="EMBL" id="CAL1409430.1"/>
    </source>
</evidence>
<keyword evidence="3" id="KW-1185">Reference proteome</keyword>
<accession>A0AAV2GIZ5</accession>
<gene>
    <name evidence="2" type="ORF">LTRI10_LOCUS48931</name>
</gene>
<keyword evidence="1" id="KW-0812">Transmembrane</keyword>